<evidence type="ECO:0000256" key="3">
    <source>
        <dbReference type="ARBA" id="ARBA00022729"/>
    </source>
</evidence>
<evidence type="ECO:0000256" key="1">
    <source>
        <dbReference type="ARBA" id="ARBA00004251"/>
    </source>
</evidence>
<keyword evidence="4" id="KW-0472">Membrane</keyword>
<evidence type="ECO:0000259" key="6">
    <source>
        <dbReference type="Pfam" id="PF15037"/>
    </source>
</evidence>
<reference evidence="7" key="2">
    <citation type="submission" date="2025-08" db="UniProtKB">
        <authorList>
            <consortium name="Ensembl"/>
        </authorList>
    </citation>
    <scope>IDENTIFICATION</scope>
</reference>
<proteinExistence type="predicted"/>
<accession>A0A8C5HWM3</accession>
<dbReference type="PANTHER" id="PTHR15583">
    <property type="entry name" value="INTERLEUKIN-17 RECEPTOR"/>
    <property type="match status" value="1"/>
</dbReference>
<evidence type="ECO:0000313" key="7">
    <source>
        <dbReference type="Ensembl" id="ENSGWIP00000052077.1"/>
    </source>
</evidence>
<feature type="transmembrane region" description="Helical" evidence="4">
    <location>
        <begin position="467"/>
        <end position="490"/>
    </location>
</feature>
<reference evidence="7" key="1">
    <citation type="submission" date="2020-06" db="EMBL/GenBank/DDBJ databases">
        <authorList>
            <consortium name="Wellcome Sanger Institute Data Sharing"/>
        </authorList>
    </citation>
    <scope>NUCLEOTIDE SEQUENCE [LARGE SCALE GENOMIC DNA]</scope>
</reference>
<dbReference type="GeneID" id="114465314"/>
<protein>
    <recommendedName>
        <fullName evidence="6">Interleukin-17 receptor C/E N-terminal domain-containing protein</fullName>
    </recommendedName>
</protein>
<dbReference type="AlphaFoldDB" id="A0A8C5HWM3"/>
<evidence type="ECO:0000256" key="5">
    <source>
        <dbReference type="SAM" id="SignalP"/>
    </source>
</evidence>
<comment type="subcellular location">
    <subcellularLocation>
        <location evidence="1">Cell membrane</location>
        <topology evidence="1">Single-pass type I membrane protein</topology>
    </subcellularLocation>
</comment>
<dbReference type="Gene3D" id="2.60.40.2160">
    <property type="entry name" value="Interleukin-17 receptor A/B, fibronectin-III-like domain 1"/>
    <property type="match status" value="1"/>
</dbReference>
<dbReference type="InterPro" id="IPR038683">
    <property type="entry name" value="IL17RA/B_FnIII-like_1_sf"/>
</dbReference>
<dbReference type="OrthoDB" id="9877324at2759"/>
<dbReference type="GO" id="GO:0030368">
    <property type="term" value="F:interleukin-17 receptor activity"/>
    <property type="evidence" value="ECO:0007669"/>
    <property type="project" value="InterPro"/>
</dbReference>
<keyword evidence="4" id="KW-1133">Transmembrane helix</keyword>
<name>A0A8C5HWM3_GOUWI</name>
<dbReference type="RefSeq" id="XP_028306039.1">
    <property type="nucleotide sequence ID" value="XM_028450238.1"/>
</dbReference>
<dbReference type="PANTHER" id="PTHR15583:SF10">
    <property type="entry name" value="INTERLEUKIN-17 RECEPTOR E-LIKE-RELATED"/>
    <property type="match status" value="1"/>
</dbReference>
<evidence type="ECO:0000256" key="2">
    <source>
        <dbReference type="ARBA" id="ARBA00022475"/>
    </source>
</evidence>
<organism evidence="7 8">
    <name type="scientific">Gouania willdenowi</name>
    <name type="common">Blunt-snouted clingfish</name>
    <name type="synonym">Lepadogaster willdenowi</name>
    <dbReference type="NCBI Taxonomy" id="441366"/>
    <lineage>
        <taxon>Eukaryota</taxon>
        <taxon>Metazoa</taxon>
        <taxon>Chordata</taxon>
        <taxon>Craniata</taxon>
        <taxon>Vertebrata</taxon>
        <taxon>Euteleostomi</taxon>
        <taxon>Actinopterygii</taxon>
        <taxon>Neopterygii</taxon>
        <taxon>Teleostei</taxon>
        <taxon>Neoteleostei</taxon>
        <taxon>Acanthomorphata</taxon>
        <taxon>Ovalentaria</taxon>
        <taxon>Blenniimorphae</taxon>
        <taxon>Blenniiformes</taxon>
        <taxon>Gobiesocoidei</taxon>
        <taxon>Gobiesocidae</taxon>
        <taxon>Gobiesocinae</taxon>
        <taxon>Gouania</taxon>
    </lineage>
</organism>
<feature type="chain" id="PRO_5034351429" description="Interleukin-17 receptor C/E N-terminal domain-containing protein" evidence="5">
    <location>
        <begin position="23"/>
        <end position="531"/>
    </location>
</feature>
<dbReference type="Ensembl" id="ENSGWIT00000056222.1">
    <property type="protein sequence ID" value="ENSGWIP00000052077.1"/>
    <property type="gene ID" value="ENSGWIG00000025161.1"/>
</dbReference>
<dbReference type="InterPro" id="IPR039465">
    <property type="entry name" value="IL-17_rcpt-like"/>
</dbReference>
<keyword evidence="4" id="KW-0812">Transmembrane</keyword>
<dbReference type="InterPro" id="IPR027841">
    <property type="entry name" value="IL-17_rcpt_C/E_N"/>
</dbReference>
<keyword evidence="3 5" id="KW-0732">Signal</keyword>
<reference evidence="7" key="3">
    <citation type="submission" date="2025-09" db="UniProtKB">
        <authorList>
            <consortium name="Ensembl"/>
        </authorList>
    </citation>
    <scope>IDENTIFICATION</scope>
</reference>
<dbReference type="CTD" id="400935"/>
<gene>
    <name evidence="7" type="primary">il17rel</name>
</gene>
<dbReference type="GO" id="GO:0005886">
    <property type="term" value="C:plasma membrane"/>
    <property type="evidence" value="ECO:0007669"/>
    <property type="project" value="UniProtKB-SubCell"/>
</dbReference>
<feature type="domain" description="Interleukin-17 receptor C/E N-terminal" evidence="6">
    <location>
        <begin position="105"/>
        <end position="369"/>
    </location>
</feature>
<sequence length="531" mass="58983">MFQWEELVIVYSFFALLGASSGEMGLERIENCATHCSQGLHCKSKPDYFISLPCHNPTEGLNTTSVFHNVSLSTVMRCTGRKKCSLHLRVTTHLQLTDSIQGLSICTATAGMIMRCRSVRFTKKSRQNMSQQLVKVTNDCSEVVPNQQVYVTVKTMPSYCGVTFTDTYYTPGCRSDDLSRHVPECITGQLSYSENPEKKELSISVSGMLDDHDYNLRLCYKSFICFGTGSNTLIKKEQPVKSAVLSYSQPFPCLCIEGWSAVMDAPRVQVCPFKDRLEELWTGVTFNPFEDALIWEPACPVSAVVSLCQKKEDSVCVNLPESSHDASKNKITFSRVDPHPHLCMKFTTSSGSWTKCPFADSFQGWKVDVFSQQGNKEVTIWSQVTGVFLLELCEKSAASPDCHSNKTHSMHVEKHKVSKSIIPSDNCNFCLQVKRLDVNYGVTINQCFNNCNTRGVVSNQNKQKLNWIAVAVGVCLAALIITTFTLLVLLKGPALNKVFSASPTPAVLKNEVLIAESPQCGKTEKTNLISK</sequence>
<evidence type="ECO:0000256" key="4">
    <source>
        <dbReference type="SAM" id="Phobius"/>
    </source>
</evidence>
<feature type="signal peptide" evidence="5">
    <location>
        <begin position="1"/>
        <end position="22"/>
    </location>
</feature>
<evidence type="ECO:0000313" key="8">
    <source>
        <dbReference type="Proteomes" id="UP000694680"/>
    </source>
</evidence>
<keyword evidence="2" id="KW-1003">Cell membrane</keyword>
<keyword evidence="8" id="KW-1185">Reference proteome</keyword>
<dbReference type="Proteomes" id="UP000694680">
    <property type="component" value="Chromosome 6"/>
</dbReference>
<dbReference type="Pfam" id="PF15037">
    <property type="entry name" value="IL17_R_N"/>
    <property type="match status" value="1"/>
</dbReference>